<sequence>MAGFIQTPFKISWSLECTSLVPFCVSQLFFFHFVFFVLGKTETSQPLVGNGNSANMGRADHESSSGKDRGECKKLGDGGSEETLSENEDSIYT</sequence>
<feature type="region of interest" description="Disordered" evidence="1">
    <location>
        <begin position="47"/>
        <end position="93"/>
    </location>
</feature>
<evidence type="ECO:0000313" key="2">
    <source>
        <dbReference type="EMBL" id="KAG6773604.1"/>
    </source>
</evidence>
<protein>
    <submittedName>
        <fullName evidence="2">Uncharacterized protein</fullName>
    </submittedName>
</protein>
<gene>
    <name evidence="2" type="ORF">POTOM_020894</name>
</gene>
<organism evidence="2 3">
    <name type="scientific">Populus tomentosa</name>
    <name type="common">Chinese white poplar</name>
    <dbReference type="NCBI Taxonomy" id="118781"/>
    <lineage>
        <taxon>Eukaryota</taxon>
        <taxon>Viridiplantae</taxon>
        <taxon>Streptophyta</taxon>
        <taxon>Embryophyta</taxon>
        <taxon>Tracheophyta</taxon>
        <taxon>Spermatophyta</taxon>
        <taxon>Magnoliopsida</taxon>
        <taxon>eudicotyledons</taxon>
        <taxon>Gunneridae</taxon>
        <taxon>Pentapetalae</taxon>
        <taxon>rosids</taxon>
        <taxon>fabids</taxon>
        <taxon>Malpighiales</taxon>
        <taxon>Salicaceae</taxon>
        <taxon>Saliceae</taxon>
        <taxon>Populus</taxon>
    </lineage>
</organism>
<evidence type="ECO:0000313" key="3">
    <source>
        <dbReference type="Proteomes" id="UP000886885"/>
    </source>
</evidence>
<dbReference type="Proteomes" id="UP000886885">
    <property type="component" value="Chromosome 5D"/>
</dbReference>
<dbReference type="OrthoDB" id="1674286at2759"/>
<accession>A0A8X8D0H3</accession>
<dbReference type="AlphaFoldDB" id="A0A8X8D0H3"/>
<name>A0A8X8D0H3_POPTO</name>
<proteinExistence type="predicted"/>
<reference evidence="2" key="1">
    <citation type="journal article" date="2020" name="bioRxiv">
        <title>Hybrid origin of Populus tomentosa Carr. identified through genome sequencing and phylogenomic analysis.</title>
        <authorList>
            <person name="An X."/>
            <person name="Gao K."/>
            <person name="Chen Z."/>
            <person name="Li J."/>
            <person name="Yang X."/>
            <person name="Yang X."/>
            <person name="Zhou J."/>
            <person name="Guo T."/>
            <person name="Zhao T."/>
            <person name="Huang S."/>
            <person name="Miao D."/>
            <person name="Khan W.U."/>
            <person name="Rao P."/>
            <person name="Ye M."/>
            <person name="Lei B."/>
            <person name="Liao W."/>
            <person name="Wang J."/>
            <person name="Ji L."/>
            <person name="Li Y."/>
            <person name="Guo B."/>
            <person name="Mustafa N.S."/>
            <person name="Li S."/>
            <person name="Yun Q."/>
            <person name="Keller S.R."/>
            <person name="Mao J."/>
            <person name="Zhang R."/>
            <person name="Strauss S.H."/>
        </authorList>
    </citation>
    <scope>NUCLEOTIDE SEQUENCE</scope>
    <source>
        <strain evidence="2">GM15</strain>
        <tissue evidence="2">Leaf</tissue>
    </source>
</reference>
<feature type="compositionally biased region" description="Acidic residues" evidence="1">
    <location>
        <begin position="79"/>
        <end position="93"/>
    </location>
</feature>
<feature type="compositionally biased region" description="Basic and acidic residues" evidence="1">
    <location>
        <begin position="58"/>
        <end position="76"/>
    </location>
</feature>
<keyword evidence="3" id="KW-1185">Reference proteome</keyword>
<comment type="caution">
    <text evidence="2">The sequence shown here is derived from an EMBL/GenBank/DDBJ whole genome shotgun (WGS) entry which is preliminary data.</text>
</comment>
<dbReference type="EMBL" id="JAAWWB010000010">
    <property type="protein sequence ID" value="KAG6773604.1"/>
    <property type="molecule type" value="Genomic_DNA"/>
</dbReference>
<evidence type="ECO:0000256" key="1">
    <source>
        <dbReference type="SAM" id="MobiDB-lite"/>
    </source>
</evidence>